<comment type="function">
    <text evidence="2 19">Accepts electrons from ETF and reduces ubiquinone.</text>
</comment>
<dbReference type="Pfam" id="PF13450">
    <property type="entry name" value="NAD_binding_8"/>
    <property type="match status" value="1"/>
</dbReference>
<comment type="cofactor">
    <cofactor evidence="19">
        <name>[4Fe-4S] cluster</name>
        <dbReference type="ChEBI" id="CHEBI:49883"/>
    </cofactor>
    <text evidence="19">Binds 1 [4Fe-4S] cluster.</text>
</comment>
<dbReference type="PANTHER" id="PTHR10617:SF107">
    <property type="entry name" value="ELECTRON TRANSFER FLAVOPROTEIN-UBIQUINONE OXIDOREDUCTASE, MITOCHONDRIAL"/>
    <property type="match status" value="1"/>
</dbReference>
<dbReference type="GO" id="GO:0004174">
    <property type="term" value="F:electron-transferring-flavoprotein dehydrogenase activity"/>
    <property type="evidence" value="ECO:0007669"/>
    <property type="project" value="UniProtKB-UniRule"/>
</dbReference>
<sequence>MLRNIVFKPKQLSYCSLYKKIFYRAISTEIPFNQLSQSQQDQINEPPVIENVDVCIVGGGPSGLATAIKLKQLDLDDKLRVILLEKGSTIGSHNLSGVILEPDVWFELFPDSNYTLNDKRLPLPSNLVTPIKEEEFCFLTKSWRFPMPKPSDLVNKNRNFIGSLSEITSYLGEVAENMGIEIYPSVSVSDVVYDSDNNSIKGVKTRDLGISKNGSPKDTFEKGMEFHARQTVLAEGCHGSLTKKMIKKFDLRKDSMMQTYGLGIKELWEVKPENFRPGFVTHTMGFPLSNDLYGGGFQYHLRDNLVAVGLVMGLDYKNPYVSPYQEFQKMKHHPYYANVLKDGKCLEYGARALNEGGYQAIPKLNFPGGILVGATAGFMNVPKIKGSHNAVKSGILAAEEIFKNISKLPQIEDTENDIKLVDKPIDLQSYNTAVKNSSISKELYKVRNIRPSFNSPVGNILGMCYSGLDSLILKGHAPWTFPLHESDSSVTSLAKNYKPINYPKPDNKISFDIMMSVSRSGTYHDHDERCHLRVPDQDLDKFANNSYPQWKGIEQRFCPAGVYEFVEDENSTGKVKFSINSQNCVHCKTCDIKSPNQQIDWSVPEGGDGPKYSRL</sequence>
<feature type="domain" description="ETF-QO/FixX C-terminal" evidence="20">
    <location>
        <begin position="507"/>
        <end position="613"/>
    </location>
</feature>
<proteinExistence type="inferred from homology"/>
<evidence type="ECO:0000256" key="15">
    <source>
        <dbReference type="ARBA" id="ARBA00023075"/>
    </source>
</evidence>
<dbReference type="HOGENOM" id="CLU_009667_4_0_1"/>
<dbReference type="Pfam" id="PF21162">
    <property type="entry name" value="ETFQO_UQ-bd"/>
    <property type="match status" value="1"/>
</dbReference>
<dbReference type="InterPro" id="IPR036188">
    <property type="entry name" value="FAD/NAD-bd_sf"/>
</dbReference>
<evidence type="ECO:0000256" key="4">
    <source>
        <dbReference type="ARBA" id="ARBA00006796"/>
    </source>
</evidence>
<evidence type="ECO:0000313" key="23">
    <source>
        <dbReference type="Proteomes" id="UP000002866"/>
    </source>
</evidence>
<comment type="cofactor">
    <cofactor evidence="1 19">
        <name>FAD</name>
        <dbReference type="ChEBI" id="CHEBI:57692"/>
    </cofactor>
</comment>
<evidence type="ECO:0000256" key="5">
    <source>
        <dbReference type="ARBA" id="ARBA00022448"/>
    </source>
</evidence>
<organism evidence="22 23">
    <name type="scientific">Henningerozyma blattae (strain ATCC 34711 / CBS 6284 / DSM 70876 / NBRC 10599 / NRRL Y-10934 / UCD 77-7)</name>
    <name type="common">Yeast</name>
    <name type="synonym">Tetrapisispora blattae</name>
    <dbReference type="NCBI Taxonomy" id="1071380"/>
    <lineage>
        <taxon>Eukaryota</taxon>
        <taxon>Fungi</taxon>
        <taxon>Dikarya</taxon>
        <taxon>Ascomycota</taxon>
        <taxon>Saccharomycotina</taxon>
        <taxon>Saccharomycetes</taxon>
        <taxon>Saccharomycetales</taxon>
        <taxon>Saccharomycetaceae</taxon>
        <taxon>Henningerozyma</taxon>
    </lineage>
</organism>
<dbReference type="Pfam" id="PF05187">
    <property type="entry name" value="Fer4_ETF_QO"/>
    <property type="match status" value="1"/>
</dbReference>
<evidence type="ECO:0000256" key="18">
    <source>
        <dbReference type="ARBA" id="ARBA00052682"/>
    </source>
</evidence>
<keyword evidence="7 19" id="KW-0479">Metal-binding</keyword>
<dbReference type="Gene3D" id="3.50.50.60">
    <property type="entry name" value="FAD/NAD(P)-binding domain"/>
    <property type="match status" value="1"/>
</dbReference>
<evidence type="ECO:0000256" key="11">
    <source>
        <dbReference type="ARBA" id="ARBA00022982"/>
    </source>
</evidence>
<dbReference type="InterPro" id="IPR007859">
    <property type="entry name" value="ETF-QO/FixX_C"/>
</dbReference>
<evidence type="ECO:0000313" key="22">
    <source>
        <dbReference type="EMBL" id="CCH61704.1"/>
    </source>
</evidence>
<dbReference type="GO" id="GO:0005743">
    <property type="term" value="C:mitochondrial inner membrane"/>
    <property type="evidence" value="ECO:0007669"/>
    <property type="project" value="UniProtKB-SubCell"/>
</dbReference>
<dbReference type="KEGG" id="tbl:TBLA_0F01620"/>
<evidence type="ECO:0000256" key="14">
    <source>
        <dbReference type="ARBA" id="ARBA00023014"/>
    </source>
</evidence>
<reference evidence="22 23" key="1">
    <citation type="journal article" date="2011" name="Proc. Natl. Acad. Sci. U.S.A.">
        <title>Evolutionary erosion of yeast sex chromosomes by mating-type switching accidents.</title>
        <authorList>
            <person name="Gordon J.L."/>
            <person name="Armisen D."/>
            <person name="Proux-Wera E."/>
            <person name="Oheigeartaigh S.S."/>
            <person name="Byrne K.P."/>
            <person name="Wolfe K.H."/>
        </authorList>
    </citation>
    <scope>NUCLEOTIDE SEQUENCE [LARGE SCALE GENOMIC DNA]</scope>
    <source>
        <strain evidence="23">ATCC 34711 / CBS 6284 / DSM 70876 / NBRC 10599 / NRRL Y-10934 / UCD 77-7</strain>
    </source>
</reference>
<dbReference type="eggNOG" id="KOG2415">
    <property type="taxonomic scope" value="Eukaryota"/>
</dbReference>
<dbReference type="InParanoid" id="I2H5Q2"/>
<dbReference type="GO" id="GO:0046872">
    <property type="term" value="F:metal ion binding"/>
    <property type="evidence" value="ECO:0007669"/>
    <property type="project" value="UniProtKB-KW"/>
</dbReference>
<dbReference type="SUPFAM" id="SSF54862">
    <property type="entry name" value="4Fe-4S ferredoxins"/>
    <property type="match status" value="1"/>
</dbReference>
<dbReference type="Proteomes" id="UP000002866">
    <property type="component" value="Chromosome 6"/>
</dbReference>
<evidence type="ECO:0000256" key="6">
    <source>
        <dbReference type="ARBA" id="ARBA00022630"/>
    </source>
</evidence>
<evidence type="ECO:0000256" key="7">
    <source>
        <dbReference type="ARBA" id="ARBA00022723"/>
    </source>
</evidence>
<evidence type="ECO:0000256" key="8">
    <source>
        <dbReference type="ARBA" id="ARBA00022792"/>
    </source>
</evidence>
<dbReference type="InterPro" id="IPR040156">
    <property type="entry name" value="ETF-QO"/>
</dbReference>
<dbReference type="SUPFAM" id="SSF54373">
    <property type="entry name" value="FAD-linked reductases, C-terminal domain"/>
    <property type="match status" value="1"/>
</dbReference>
<comment type="similarity">
    <text evidence="4">Belongs to the ETF-QO/FixC family.</text>
</comment>
<gene>
    <name evidence="22" type="primary">TBLA0F01620</name>
    <name evidence="22" type="ORF">TBLA_0F01620</name>
</gene>
<name>I2H5Q2_HENB6</name>
<keyword evidence="15 19" id="KW-0830">Ubiquinone</keyword>
<dbReference type="GO" id="GO:0051539">
    <property type="term" value="F:4 iron, 4 sulfur cluster binding"/>
    <property type="evidence" value="ECO:0007669"/>
    <property type="project" value="UniProtKB-UniRule"/>
</dbReference>
<dbReference type="PANTHER" id="PTHR10617">
    <property type="entry name" value="ELECTRON TRANSFER FLAVOPROTEIN-UBIQUINONE OXIDOREDUCTASE"/>
    <property type="match status" value="1"/>
</dbReference>
<evidence type="ECO:0000259" key="20">
    <source>
        <dbReference type="Pfam" id="PF05187"/>
    </source>
</evidence>
<evidence type="ECO:0000259" key="21">
    <source>
        <dbReference type="Pfam" id="PF21162"/>
    </source>
</evidence>
<evidence type="ECO:0000256" key="12">
    <source>
        <dbReference type="ARBA" id="ARBA00023002"/>
    </source>
</evidence>
<accession>I2H5Q2</accession>
<dbReference type="Gene3D" id="3.30.9.90">
    <property type="match status" value="1"/>
</dbReference>
<dbReference type="RefSeq" id="XP_004181223.1">
    <property type="nucleotide sequence ID" value="XM_004181175.1"/>
</dbReference>
<keyword evidence="6 19" id="KW-0285">Flavoprotein</keyword>
<dbReference type="FunFam" id="3.30.70.20:FF:000015">
    <property type="entry name" value="Electron transfer flavoprotein-ubiquinone oxidoreductase"/>
    <property type="match status" value="1"/>
</dbReference>
<keyword evidence="10" id="KW-0809">Transit peptide</keyword>
<dbReference type="OrthoDB" id="437331at2759"/>
<dbReference type="OMA" id="INFQNCV"/>
<protein>
    <recommendedName>
        <fullName evidence="19">Electron transfer flavoprotein-ubiquinone oxidoreductase</fullName>
        <shortName evidence="19">ETF-QO</shortName>
        <ecNumber evidence="19">1.5.5.1</ecNumber>
    </recommendedName>
</protein>
<keyword evidence="16" id="KW-0496">Mitochondrion</keyword>
<keyword evidence="13 19" id="KW-0408">Iron</keyword>
<dbReference type="FunCoup" id="I2H5Q2">
    <property type="interactions" value="727"/>
</dbReference>
<comment type="subcellular location">
    <subcellularLocation>
        <location evidence="3">Mitochondrion inner membrane</location>
    </subcellularLocation>
</comment>
<keyword evidence="12 19" id="KW-0560">Oxidoreductase</keyword>
<dbReference type="SUPFAM" id="SSF51905">
    <property type="entry name" value="FAD/NAD(P)-binding domain"/>
    <property type="match status" value="1"/>
</dbReference>
<keyword evidence="11 19" id="KW-0249">Electron transport</keyword>
<keyword evidence="9 19" id="KW-0274">FAD</keyword>
<dbReference type="EC" id="1.5.5.1" evidence="19"/>
<evidence type="ECO:0000256" key="19">
    <source>
        <dbReference type="RuleBase" id="RU366068"/>
    </source>
</evidence>
<evidence type="ECO:0000256" key="9">
    <source>
        <dbReference type="ARBA" id="ARBA00022827"/>
    </source>
</evidence>
<evidence type="ECO:0000256" key="13">
    <source>
        <dbReference type="ARBA" id="ARBA00023004"/>
    </source>
</evidence>
<keyword evidence="8" id="KW-0999">Mitochondrion inner membrane</keyword>
<evidence type="ECO:0000256" key="1">
    <source>
        <dbReference type="ARBA" id="ARBA00001974"/>
    </source>
</evidence>
<keyword evidence="14 19" id="KW-0411">Iron-sulfur</keyword>
<dbReference type="STRING" id="1071380.I2H5Q2"/>
<dbReference type="AlphaFoldDB" id="I2H5Q2"/>
<comment type="catalytic activity">
    <reaction evidence="18 19">
        <text>a ubiquinone + reduced [electron-transfer flavoprotein] = a ubiquinol + oxidized [electron-transfer flavoprotein] + H(+)</text>
        <dbReference type="Rhea" id="RHEA:24052"/>
        <dbReference type="Rhea" id="RHEA-COMP:9565"/>
        <dbReference type="Rhea" id="RHEA-COMP:9566"/>
        <dbReference type="Rhea" id="RHEA-COMP:10685"/>
        <dbReference type="Rhea" id="RHEA-COMP:10686"/>
        <dbReference type="ChEBI" id="CHEBI:15378"/>
        <dbReference type="ChEBI" id="CHEBI:16389"/>
        <dbReference type="ChEBI" id="CHEBI:17976"/>
        <dbReference type="ChEBI" id="CHEBI:57692"/>
        <dbReference type="ChEBI" id="CHEBI:58307"/>
        <dbReference type="EC" id="1.5.5.1"/>
    </reaction>
</comment>
<keyword evidence="17" id="KW-0472">Membrane</keyword>
<keyword evidence="5 19" id="KW-0813">Transport</keyword>
<evidence type="ECO:0000256" key="2">
    <source>
        <dbReference type="ARBA" id="ARBA00002819"/>
    </source>
</evidence>
<evidence type="ECO:0000256" key="3">
    <source>
        <dbReference type="ARBA" id="ARBA00004273"/>
    </source>
</evidence>
<dbReference type="EMBL" id="HE806321">
    <property type="protein sequence ID" value="CCH61704.1"/>
    <property type="molecule type" value="Genomic_DNA"/>
</dbReference>
<evidence type="ECO:0000256" key="16">
    <source>
        <dbReference type="ARBA" id="ARBA00023128"/>
    </source>
</evidence>
<evidence type="ECO:0000256" key="10">
    <source>
        <dbReference type="ARBA" id="ARBA00022946"/>
    </source>
</evidence>
<dbReference type="Gene3D" id="3.30.70.20">
    <property type="match status" value="1"/>
</dbReference>
<keyword evidence="23" id="KW-1185">Reference proteome</keyword>
<feature type="domain" description="ETF-QO/FixC ubiquinone-binding" evidence="21">
    <location>
        <begin position="260"/>
        <end position="353"/>
    </location>
</feature>
<dbReference type="GeneID" id="14496813"/>
<evidence type="ECO:0000256" key="17">
    <source>
        <dbReference type="ARBA" id="ARBA00023136"/>
    </source>
</evidence>
<dbReference type="InterPro" id="IPR049398">
    <property type="entry name" value="ETF-QO/FixC_UQ-bd"/>
</dbReference>